<evidence type="ECO:0000256" key="3">
    <source>
        <dbReference type="ARBA" id="ARBA00023015"/>
    </source>
</evidence>
<evidence type="ECO:0000313" key="9">
    <source>
        <dbReference type="Proteomes" id="UP000326029"/>
    </source>
</evidence>
<organism evidence="8 9">
    <name type="scientific">Streptomyces cinereoruber</name>
    <dbReference type="NCBI Taxonomy" id="67260"/>
    <lineage>
        <taxon>Bacteria</taxon>
        <taxon>Bacillati</taxon>
        <taxon>Actinomycetota</taxon>
        <taxon>Actinomycetes</taxon>
        <taxon>Kitasatosporales</taxon>
        <taxon>Streptomycetaceae</taxon>
        <taxon>Streptomyces</taxon>
    </lineage>
</organism>
<keyword evidence="4 6" id="KW-0238">DNA-binding</keyword>
<keyword evidence="5" id="KW-0804">Transcription</keyword>
<evidence type="ECO:0000256" key="1">
    <source>
        <dbReference type="ARBA" id="ARBA00005820"/>
    </source>
</evidence>
<keyword evidence="3" id="KW-0805">Transcription regulation</keyword>
<dbReference type="Gene3D" id="1.25.40.10">
    <property type="entry name" value="Tetratricopeptide repeat domain"/>
    <property type="match status" value="1"/>
</dbReference>
<evidence type="ECO:0000256" key="5">
    <source>
        <dbReference type="ARBA" id="ARBA00023163"/>
    </source>
</evidence>
<dbReference type="CDD" id="cd15831">
    <property type="entry name" value="BTAD"/>
    <property type="match status" value="1"/>
</dbReference>
<dbReference type="Gene3D" id="1.10.10.10">
    <property type="entry name" value="Winged helix-like DNA-binding domain superfamily/Winged helix DNA-binding domain"/>
    <property type="match status" value="1"/>
</dbReference>
<dbReference type="SUPFAM" id="SSF48452">
    <property type="entry name" value="TPR-like"/>
    <property type="match status" value="1"/>
</dbReference>
<comment type="similarity">
    <text evidence="1">Belongs to the AfsR/DnrI/RedD regulatory family.</text>
</comment>
<dbReference type="InterPro" id="IPR011990">
    <property type="entry name" value="TPR-like_helical_dom_sf"/>
</dbReference>
<dbReference type="GeneID" id="95453235"/>
<keyword evidence="2" id="KW-0902">Two-component regulatory system</keyword>
<dbReference type="InterPro" id="IPR051677">
    <property type="entry name" value="AfsR-DnrI-RedD_regulator"/>
</dbReference>
<dbReference type="InterPro" id="IPR016032">
    <property type="entry name" value="Sig_transdc_resp-reg_C-effctor"/>
</dbReference>
<evidence type="ECO:0000256" key="4">
    <source>
        <dbReference type="ARBA" id="ARBA00023125"/>
    </source>
</evidence>
<dbReference type="PANTHER" id="PTHR35807:SF1">
    <property type="entry name" value="TRANSCRIPTIONAL REGULATOR REDD"/>
    <property type="match status" value="1"/>
</dbReference>
<gene>
    <name evidence="8" type="ORF">CP977_05560</name>
</gene>
<dbReference type="InterPro" id="IPR001867">
    <property type="entry name" value="OmpR/PhoB-type_DNA-bd"/>
</dbReference>
<sequence>MRFEILGSLRITDADEVFTISAPKVECLLAAMLVRAGNVISTDQLCSEIWRDDPPRRATATLHVYISQLRKTLKGPSRAKGPIVTRFPGYVLELGGEHTLDAHDFQRLAQQGRAAARAGRHAEVSALCGQALSLWRGTVLGELRGGDVVDEFATWAEETRLECVELRNEADLALGRHRELVGPLYALVSKHPLIEAFHRQLMLALYRSDRRADALQAFHTVRSALDRELGISPCRQLHELHREILLDSGPALTRAA</sequence>
<evidence type="ECO:0000256" key="2">
    <source>
        <dbReference type="ARBA" id="ARBA00023012"/>
    </source>
</evidence>
<dbReference type="Proteomes" id="UP000326029">
    <property type="component" value="Chromosome"/>
</dbReference>
<feature type="domain" description="OmpR/PhoB-type" evidence="7">
    <location>
        <begin position="1"/>
        <end position="94"/>
    </location>
</feature>
<dbReference type="RefSeq" id="WP_062758151.1">
    <property type="nucleotide sequence ID" value="NZ_CP023693.1"/>
</dbReference>
<dbReference type="PROSITE" id="PS51755">
    <property type="entry name" value="OMPR_PHOB"/>
    <property type="match status" value="1"/>
</dbReference>
<evidence type="ECO:0000259" key="7">
    <source>
        <dbReference type="PROSITE" id="PS51755"/>
    </source>
</evidence>
<name>A0ABX6B8N7_9ACTN</name>
<dbReference type="InterPro" id="IPR036388">
    <property type="entry name" value="WH-like_DNA-bd_sf"/>
</dbReference>
<protein>
    <submittedName>
        <fullName evidence="8">Activator protein</fullName>
    </submittedName>
</protein>
<dbReference type="SUPFAM" id="SSF46894">
    <property type="entry name" value="C-terminal effector domain of the bipartite response regulators"/>
    <property type="match status" value="1"/>
</dbReference>
<evidence type="ECO:0000313" key="8">
    <source>
        <dbReference type="EMBL" id="QEV31691.1"/>
    </source>
</evidence>
<dbReference type="Pfam" id="PF00486">
    <property type="entry name" value="Trans_reg_C"/>
    <property type="match status" value="1"/>
</dbReference>
<dbReference type="InterPro" id="IPR005158">
    <property type="entry name" value="BTAD"/>
</dbReference>
<dbReference type="EMBL" id="CP023693">
    <property type="protein sequence ID" value="QEV31691.1"/>
    <property type="molecule type" value="Genomic_DNA"/>
</dbReference>
<dbReference type="PANTHER" id="PTHR35807">
    <property type="entry name" value="TRANSCRIPTIONAL REGULATOR REDD-RELATED"/>
    <property type="match status" value="1"/>
</dbReference>
<keyword evidence="9" id="KW-1185">Reference proteome</keyword>
<dbReference type="SMART" id="SM01043">
    <property type="entry name" value="BTAD"/>
    <property type="match status" value="1"/>
</dbReference>
<proteinExistence type="inferred from homology"/>
<dbReference type="SMART" id="SM00862">
    <property type="entry name" value="Trans_reg_C"/>
    <property type="match status" value="1"/>
</dbReference>
<accession>A0ABX6B8N7</accession>
<feature type="DNA-binding region" description="OmpR/PhoB-type" evidence="6">
    <location>
        <begin position="1"/>
        <end position="94"/>
    </location>
</feature>
<reference evidence="8 9" key="1">
    <citation type="submission" date="2017-09" db="EMBL/GenBank/DDBJ databases">
        <authorList>
            <person name="Lee N."/>
            <person name="Cho B.-K."/>
        </authorList>
    </citation>
    <scope>NUCLEOTIDE SEQUENCE [LARGE SCALE GENOMIC DNA]</scope>
    <source>
        <strain evidence="8 9">ATCC 19740</strain>
    </source>
</reference>
<dbReference type="Pfam" id="PF03704">
    <property type="entry name" value="BTAD"/>
    <property type="match status" value="1"/>
</dbReference>
<evidence type="ECO:0000256" key="6">
    <source>
        <dbReference type="PROSITE-ProRule" id="PRU01091"/>
    </source>
</evidence>